<evidence type="ECO:0000313" key="2">
    <source>
        <dbReference type="Proteomes" id="UP000789366"/>
    </source>
</evidence>
<comment type="caution">
    <text evidence="1">The sequence shown here is derived from an EMBL/GenBank/DDBJ whole genome shotgun (WGS) entry which is preliminary data.</text>
</comment>
<protein>
    <submittedName>
        <fullName evidence="1">2586_t:CDS:1</fullName>
    </submittedName>
</protein>
<accession>A0ACA9Q1F7</accession>
<reference evidence="1" key="1">
    <citation type="submission" date="2021-06" db="EMBL/GenBank/DDBJ databases">
        <authorList>
            <person name="Kallberg Y."/>
            <person name="Tangrot J."/>
            <person name="Rosling A."/>
        </authorList>
    </citation>
    <scope>NUCLEOTIDE SEQUENCE</scope>
    <source>
        <strain evidence="1">28 12/20/2015</strain>
    </source>
</reference>
<name>A0ACA9Q1F7_9GLOM</name>
<keyword evidence="2" id="KW-1185">Reference proteome</keyword>
<sequence>MHKDVQTAQDLEIIKQTLHNKLSPALLDSSTLPEPYFYEPLFLESLFGQQLDPLVIQQIITNVQINHYNIQPSYTLVDIPWWLPLLETPFQHILDEHNNFSPNYL</sequence>
<dbReference type="EMBL" id="CAJVPW010032908">
    <property type="protein sequence ID" value="CAG8729807.1"/>
    <property type="molecule type" value="Genomic_DNA"/>
</dbReference>
<feature type="non-terminal residue" evidence="1">
    <location>
        <position position="105"/>
    </location>
</feature>
<gene>
    <name evidence="1" type="ORF">SPELUC_LOCUS13024</name>
</gene>
<proteinExistence type="predicted"/>
<organism evidence="1 2">
    <name type="scientific">Cetraspora pellucida</name>
    <dbReference type="NCBI Taxonomy" id="1433469"/>
    <lineage>
        <taxon>Eukaryota</taxon>
        <taxon>Fungi</taxon>
        <taxon>Fungi incertae sedis</taxon>
        <taxon>Mucoromycota</taxon>
        <taxon>Glomeromycotina</taxon>
        <taxon>Glomeromycetes</taxon>
        <taxon>Diversisporales</taxon>
        <taxon>Gigasporaceae</taxon>
        <taxon>Cetraspora</taxon>
    </lineage>
</organism>
<evidence type="ECO:0000313" key="1">
    <source>
        <dbReference type="EMBL" id="CAG8729807.1"/>
    </source>
</evidence>
<dbReference type="Proteomes" id="UP000789366">
    <property type="component" value="Unassembled WGS sequence"/>
</dbReference>